<reference evidence="3 4" key="1">
    <citation type="journal article" date="2012" name="Front. Microbiol.">
        <title>Complete genome of Ignavibacterium album, a metabolically versatile, flagellated, facultative anaerobe from the phylum Chlorobi.</title>
        <authorList>
            <person name="Liu Z."/>
            <person name="Frigaard N.-U."/>
            <person name="Vogl K."/>
            <person name="Iino T."/>
            <person name="Ohkuma M."/>
            <person name="Overmann J."/>
            <person name="Bryant D.A."/>
        </authorList>
    </citation>
    <scope>NUCLEOTIDE SEQUENCE [LARGE SCALE GENOMIC DNA]</scope>
    <source>
        <strain evidence="4">DSM 19864 / JCM 16511 / NBRC 101810 / Mat9-16</strain>
    </source>
</reference>
<organism evidence="3 4">
    <name type="scientific">Ignavibacterium album (strain DSM 19864 / JCM 16511 / NBRC 101810 / Mat9-16)</name>
    <dbReference type="NCBI Taxonomy" id="945713"/>
    <lineage>
        <taxon>Bacteria</taxon>
        <taxon>Pseudomonadati</taxon>
        <taxon>Ignavibacteriota</taxon>
        <taxon>Ignavibacteria</taxon>
        <taxon>Ignavibacteriales</taxon>
        <taxon>Ignavibacteriaceae</taxon>
        <taxon>Ignavibacterium</taxon>
    </lineage>
</organism>
<name>I0AL30_IGNAJ</name>
<dbReference type="Proteomes" id="UP000007394">
    <property type="component" value="Chromosome"/>
</dbReference>
<dbReference type="AlphaFoldDB" id="I0AL30"/>
<proteinExistence type="predicted"/>
<sequence length="104" mass="12278">MKYIFFIFSLILIFQLTNTYAQDKSESVNNLVNTLKQKVLLSDDQTNSIQKVLNELITKSKSVEDKSEIIKEAQSKVESYLDKRQKMKYDIIKNDWWKQVQAIL</sequence>
<accession>I0AL30</accession>
<evidence type="ECO:0000256" key="2">
    <source>
        <dbReference type="SAM" id="SignalP"/>
    </source>
</evidence>
<dbReference type="KEGG" id="ial:IALB_1982"/>
<keyword evidence="1" id="KW-0175">Coiled coil</keyword>
<gene>
    <name evidence="3" type="ordered locus">IALB_1982</name>
</gene>
<feature type="chain" id="PRO_5003623863" evidence="2">
    <location>
        <begin position="22"/>
        <end position="104"/>
    </location>
</feature>
<keyword evidence="4" id="KW-1185">Reference proteome</keyword>
<evidence type="ECO:0000256" key="1">
    <source>
        <dbReference type="SAM" id="Coils"/>
    </source>
</evidence>
<protein>
    <submittedName>
        <fullName evidence="3">Uncharacterized protein</fullName>
    </submittedName>
</protein>
<evidence type="ECO:0000313" key="4">
    <source>
        <dbReference type="Proteomes" id="UP000007394"/>
    </source>
</evidence>
<keyword evidence="2" id="KW-0732">Signal</keyword>
<dbReference type="EMBL" id="CP003418">
    <property type="protein sequence ID" value="AFH49687.1"/>
    <property type="molecule type" value="Genomic_DNA"/>
</dbReference>
<dbReference type="HOGENOM" id="CLU_2246314_0_0_10"/>
<dbReference type="STRING" id="945713.IALB_1982"/>
<feature type="coiled-coil region" evidence="1">
    <location>
        <begin position="63"/>
        <end position="90"/>
    </location>
</feature>
<dbReference type="RefSeq" id="WP_014560836.1">
    <property type="nucleotide sequence ID" value="NC_017464.1"/>
</dbReference>
<evidence type="ECO:0000313" key="3">
    <source>
        <dbReference type="EMBL" id="AFH49687.1"/>
    </source>
</evidence>
<feature type="signal peptide" evidence="2">
    <location>
        <begin position="1"/>
        <end position="21"/>
    </location>
</feature>